<reference evidence="1 2" key="1">
    <citation type="submission" date="2017-03" db="EMBL/GenBank/DDBJ databases">
        <title>Complete Genome Sequence of Vibrio vulnificus FORC_053.</title>
        <authorList>
            <consortium name="Food-borne Pathogen Omics Research Center"/>
            <person name="Chung H.Y."/>
            <person name="Na E.J."/>
            <person name="Song J.S."/>
            <person name="Kim H."/>
            <person name="Lee J.-H."/>
            <person name="Ryu S."/>
            <person name="Choi S.H."/>
        </authorList>
    </citation>
    <scope>NUCLEOTIDE SEQUENCE [LARGE SCALE GENOMIC DNA]</scope>
    <source>
        <strain evidence="1 2">FORC_053</strain>
    </source>
</reference>
<evidence type="ECO:0000313" key="2">
    <source>
        <dbReference type="Proteomes" id="UP000263418"/>
    </source>
</evidence>
<dbReference type="Proteomes" id="UP000263418">
    <property type="component" value="Chromosome 3"/>
</dbReference>
<proteinExistence type="predicted"/>
<protein>
    <submittedName>
        <fullName evidence="1">Uncharacterized protein</fullName>
    </submittedName>
</protein>
<sequence length="55" mass="6216">MRFFEDPNFVIMDFSCPYCKQDTTATVHEDGASCCNSCNSEVKPPMTYAEAKKLN</sequence>
<dbReference type="RefSeq" id="WP_021486089.1">
    <property type="nucleotide sequence ID" value="NZ_CP015514.1"/>
</dbReference>
<name>A0AAN1PUC8_VIBVL</name>
<organism evidence="1 2">
    <name type="scientific">Vibrio vulnificus</name>
    <dbReference type="NCBI Taxonomy" id="672"/>
    <lineage>
        <taxon>Bacteria</taxon>
        <taxon>Pseudomonadati</taxon>
        <taxon>Pseudomonadota</taxon>
        <taxon>Gammaproteobacteria</taxon>
        <taxon>Vibrionales</taxon>
        <taxon>Vibrionaceae</taxon>
        <taxon>Vibrio</taxon>
    </lineage>
</organism>
<evidence type="ECO:0000313" key="1">
    <source>
        <dbReference type="EMBL" id="AXX63123.1"/>
    </source>
</evidence>
<accession>A0AAN1PUC8</accession>
<dbReference type="EMBL" id="CP019292">
    <property type="protein sequence ID" value="AXX63123.1"/>
    <property type="molecule type" value="Genomic_DNA"/>
</dbReference>
<dbReference type="AlphaFoldDB" id="A0AAN1PUC8"/>
<gene>
    <name evidence="1" type="ORF">FORC53_4784</name>
</gene>